<comment type="similarity">
    <text evidence="2">Belongs to the cation diffusion facilitator (CDF) transporter (TC 2.A.4) family. FieF subfamily.</text>
</comment>
<evidence type="ECO:0000256" key="6">
    <source>
        <dbReference type="ARBA" id="ARBA00022906"/>
    </source>
</evidence>
<dbReference type="PANTHER" id="PTHR43840">
    <property type="entry name" value="MITOCHONDRIAL METAL TRANSPORTER 1-RELATED"/>
    <property type="match status" value="1"/>
</dbReference>
<dbReference type="Proteomes" id="UP000190834">
    <property type="component" value="Unassembled WGS sequence"/>
</dbReference>
<protein>
    <submittedName>
        <fullName evidence="11">Cation diffusion facilitator family transporter</fullName>
    </submittedName>
</protein>
<sequence>MCARTSLNENRVLTLSALIASIFAGGGLIVGLLVGSLVIVFDGVYSLISLLLTLLSLVASRYIRKPSDQQFPFGRALFEPAVIAIKGIVILLVVSYSLYSAVSSLLTGGREVDVSIATLFGAINVVGCGFAWWYMAKLSQRYASGLISAEVKQWQMDTMLSVVVTAGFIIALAISFSPLAPYAVYADPLMMLAMSFYFLKVPYGMVKSALREIFLMAPSKEICKKVDQGVIAAGKESEQDIELTGVTKVGPELWVDIDLYPEDNSNVILVEDIEHTRRTIEKRLSNLPLKLQITVNVTR</sequence>
<gene>
    <name evidence="11" type="ORF">SAMN02745782_01540</name>
</gene>
<proteinExistence type="inferred from homology"/>
<feature type="transmembrane region" description="Helical" evidence="9">
    <location>
        <begin position="156"/>
        <end position="176"/>
    </location>
</feature>
<dbReference type="InterPro" id="IPR002524">
    <property type="entry name" value="Cation_efflux"/>
</dbReference>
<feature type="domain" description="Cation efflux protein transmembrane" evidence="10">
    <location>
        <begin position="13"/>
        <end position="213"/>
    </location>
</feature>
<evidence type="ECO:0000259" key="10">
    <source>
        <dbReference type="Pfam" id="PF01545"/>
    </source>
</evidence>
<feature type="transmembrane region" description="Helical" evidence="9">
    <location>
        <begin position="114"/>
        <end position="135"/>
    </location>
</feature>
<accession>A0A1T4P0Q6</accession>
<reference evidence="12" key="1">
    <citation type="submission" date="2017-02" db="EMBL/GenBank/DDBJ databases">
        <authorList>
            <person name="Varghese N."/>
            <person name="Submissions S."/>
        </authorList>
    </citation>
    <scope>NUCLEOTIDE SEQUENCE [LARGE SCALE GENOMIC DNA]</scope>
    <source>
        <strain evidence="12">DSM 19608</strain>
    </source>
</reference>
<dbReference type="STRING" id="1123491.SAMN02745782_01540"/>
<evidence type="ECO:0000256" key="3">
    <source>
        <dbReference type="ARBA" id="ARBA00022448"/>
    </source>
</evidence>
<keyword evidence="8 9" id="KW-0472">Membrane</keyword>
<organism evidence="11 12">
    <name type="scientific">Vibrio cincinnatiensis DSM 19608</name>
    <dbReference type="NCBI Taxonomy" id="1123491"/>
    <lineage>
        <taxon>Bacteria</taxon>
        <taxon>Pseudomonadati</taxon>
        <taxon>Pseudomonadota</taxon>
        <taxon>Gammaproteobacteria</taxon>
        <taxon>Vibrionales</taxon>
        <taxon>Vibrionaceae</taxon>
        <taxon>Vibrio</taxon>
    </lineage>
</organism>
<evidence type="ECO:0000256" key="9">
    <source>
        <dbReference type="SAM" id="Phobius"/>
    </source>
</evidence>
<evidence type="ECO:0000256" key="1">
    <source>
        <dbReference type="ARBA" id="ARBA00004141"/>
    </source>
</evidence>
<dbReference type="EMBL" id="FUXB01000006">
    <property type="protein sequence ID" value="SJZ84887.1"/>
    <property type="molecule type" value="Genomic_DNA"/>
</dbReference>
<comment type="subcellular location">
    <subcellularLocation>
        <location evidence="1">Membrane</location>
        <topology evidence="1">Multi-pass membrane protein</topology>
    </subcellularLocation>
</comment>
<dbReference type="PANTHER" id="PTHR43840:SF15">
    <property type="entry name" value="MITOCHONDRIAL METAL TRANSPORTER 1-RELATED"/>
    <property type="match status" value="1"/>
</dbReference>
<keyword evidence="5 9" id="KW-0812">Transmembrane</keyword>
<dbReference type="NCBIfam" id="TIGR01297">
    <property type="entry name" value="CDF"/>
    <property type="match status" value="1"/>
</dbReference>
<keyword evidence="7 9" id="KW-1133">Transmembrane helix</keyword>
<keyword evidence="4" id="KW-0410">Iron transport</keyword>
<dbReference type="GO" id="GO:0006882">
    <property type="term" value="P:intracellular zinc ion homeostasis"/>
    <property type="evidence" value="ECO:0007669"/>
    <property type="project" value="TreeGrafter"/>
</dbReference>
<feature type="transmembrane region" description="Helical" evidence="9">
    <location>
        <begin position="44"/>
        <end position="63"/>
    </location>
</feature>
<keyword evidence="12" id="KW-1185">Reference proteome</keyword>
<keyword evidence="4" id="KW-0408">Iron</keyword>
<dbReference type="Pfam" id="PF01545">
    <property type="entry name" value="Cation_efflux"/>
    <property type="match status" value="1"/>
</dbReference>
<feature type="transmembrane region" description="Helical" evidence="9">
    <location>
        <begin position="12"/>
        <end position="38"/>
    </location>
</feature>
<dbReference type="RefSeq" id="WP_078925931.1">
    <property type="nucleotide sequence ID" value="NZ_FUXB01000006.1"/>
</dbReference>
<dbReference type="OrthoDB" id="268546at2"/>
<keyword evidence="6" id="KW-0862">Zinc</keyword>
<keyword evidence="6" id="KW-0864">Zinc transport</keyword>
<evidence type="ECO:0000313" key="12">
    <source>
        <dbReference type="Proteomes" id="UP000190834"/>
    </source>
</evidence>
<name>A0A1T4P0Q6_VIBCI</name>
<dbReference type="AlphaFoldDB" id="A0A1T4P0Q6"/>
<dbReference type="InterPro" id="IPR058533">
    <property type="entry name" value="Cation_efflux_TM"/>
</dbReference>
<dbReference type="GO" id="GO:0015086">
    <property type="term" value="F:cadmium ion transmembrane transporter activity"/>
    <property type="evidence" value="ECO:0007669"/>
    <property type="project" value="TreeGrafter"/>
</dbReference>
<evidence type="ECO:0000256" key="7">
    <source>
        <dbReference type="ARBA" id="ARBA00022989"/>
    </source>
</evidence>
<evidence type="ECO:0000256" key="4">
    <source>
        <dbReference type="ARBA" id="ARBA00022496"/>
    </source>
</evidence>
<evidence type="ECO:0000256" key="8">
    <source>
        <dbReference type="ARBA" id="ARBA00023136"/>
    </source>
</evidence>
<dbReference type="Gene3D" id="1.20.1510.10">
    <property type="entry name" value="Cation efflux protein transmembrane domain"/>
    <property type="match status" value="1"/>
</dbReference>
<dbReference type="SUPFAM" id="SSF161111">
    <property type="entry name" value="Cation efflux protein transmembrane domain-like"/>
    <property type="match status" value="1"/>
</dbReference>
<dbReference type="GO" id="GO:0015093">
    <property type="term" value="F:ferrous iron transmembrane transporter activity"/>
    <property type="evidence" value="ECO:0007669"/>
    <property type="project" value="TreeGrafter"/>
</dbReference>
<evidence type="ECO:0000313" key="11">
    <source>
        <dbReference type="EMBL" id="SJZ84887.1"/>
    </source>
</evidence>
<dbReference type="GeneID" id="70581782"/>
<evidence type="ECO:0000256" key="2">
    <source>
        <dbReference type="ARBA" id="ARBA00010212"/>
    </source>
</evidence>
<feature type="transmembrane region" description="Helical" evidence="9">
    <location>
        <begin position="83"/>
        <end position="102"/>
    </location>
</feature>
<dbReference type="InterPro" id="IPR027469">
    <property type="entry name" value="Cation_efflux_TMD_sf"/>
</dbReference>
<dbReference type="InterPro" id="IPR050291">
    <property type="entry name" value="CDF_Transporter"/>
</dbReference>
<dbReference type="GO" id="GO:0005886">
    <property type="term" value="C:plasma membrane"/>
    <property type="evidence" value="ECO:0007669"/>
    <property type="project" value="TreeGrafter"/>
</dbReference>
<evidence type="ECO:0000256" key="5">
    <source>
        <dbReference type="ARBA" id="ARBA00022692"/>
    </source>
</evidence>
<dbReference type="GO" id="GO:0015341">
    <property type="term" value="F:zinc efflux antiporter activity"/>
    <property type="evidence" value="ECO:0007669"/>
    <property type="project" value="TreeGrafter"/>
</dbReference>
<keyword evidence="3" id="KW-0813">Transport</keyword>
<keyword evidence="6" id="KW-0406">Ion transport</keyword>